<dbReference type="PANTHER" id="PTHR22749">
    <property type="entry name" value="RIBOFLAVIN KINASE/FMN ADENYLYLTRANSFERASE"/>
    <property type="match status" value="1"/>
</dbReference>
<evidence type="ECO:0000256" key="3">
    <source>
        <dbReference type="ARBA" id="ARBA00022630"/>
    </source>
</evidence>
<sequence>MDMNEFKNIAIIDADYYIINYSSTITTYIQNIFTNLLRDKNKPETKNEADVNIDKRKKIICIFMLKIFLNNIEKNLNLFDYLHNVIKKYHDLIISKKLNYSTTKIKKNNEYKNYITKNCNKKVSDIKINEQNENKNENENYEINNSLNEEMNKSESNEILENNKINNFMHNLIKNNNYNNIKNINQSKICFVRITNKDTKKNSCSVENSILDTYCETDLSNNSKNKETDYYENSCSYDNEEKVKDDSFYSTYKLNNTFPNINKKRFLINYNNVNLKLKCFNEFLNWGFIKKLHKENDEYIQEIENLYRIIILSKLHIGVYNFLSFLKKKNFFFLFYTSNKNLTNLLFKWFKISRKFKNCYRVIDSLQGLNSKNYNNFLVFSNRECFINYSKKNGFFNIAVGKNSLKTSNCDDINWNIMHKENFISEDSDSISNKYNDVVYPFLRNCNLTEDILSWRIFYIFKKYIYIYGEVVKGFGRGSKYLNLPTANISNSNLTSADIMPGIYFGLSKLKNKIYKTVISIGYNPYFKNKHMTIEAFLYFKTNGFFYQENIHLMIMGIIRSESNFSYFSHLVHAIQFDCELARIILNKIQNDKNFIKCKNFLNSL</sequence>
<dbReference type="AlphaFoldDB" id="A0A1J1H779"/>
<evidence type="ECO:0000313" key="10">
    <source>
        <dbReference type="Proteomes" id="UP000220158"/>
    </source>
</evidence>
<protein>
    <recommendedName>
        <fullName evidence="2">riboflavin kinase</fullName>
        <ecNumber evidence="2">2.7.1.26</ecNumber>
    </recommendedName>
</protein>
<dbReference type="KEGG" id="prel:PRELSG_1111500"/>
<dbReference type="Gene3D" id="2.40.30.30">
    <property type="entry name" value="Riboflavin kinase-like"/>
    <property type="match status" value="1"/>
</dbReference>
<dbReference type="InterPro" id="IPR023465">
    <property type="entry name" value="Riboflavin_kinase_dom_sf"/>
</dbReference>
<evidence type="ECO:0000313" key="9">
    <source>
        <dbReference type="EMBL" id="CRH00768.1"/>
    </source>
</evidence>
<feature type="domain" description="Riboflavin kinase" evidence="8">
    <location>
        <begin position="460"/>
        <end position="587"/>
    </location>
</feature>
<name>A0A1J1H779_PLARL</name>
<dbReference type="GO" id="GO:0009231">
    <property type="term" value="P:riboflavin biosynthetic process"/>
    <property type="evidence" value="ECO:0007669"/>
    <property type="project" value="InterPro"/>
</dbReference>
<dbReference type="UniPathway" id="UPA00276">
    <property type="reaction ID" value="UER00406"/>
</dbReference>
<keyword evidence="6" id="KW-0547">Nucleotide-binding</keyword>
<keyword evidence="5 9" id="KW-0808">Transferase</keyword>
<keyword evidence="4" id="KW-0288">FMN</keyword>
<evidence type="ECO:0000256" key="7">
    <source>
        <dbReference type="ARBA" id="ARBA00022840"/>
    </source>
</evidence>
<dbReference type="InterPro" id="IPR023468">
    <property type="entry name" value="Riboflavin_kinase"/>
</dbReference>
<dbReference type="GO" id="GO:0008531">
    <property type="term" value="F:riboflavin kinase activity"/>
    <property type="evidence" value="ECO:0007669"/>
    <property type="project" value="UniProtKB-EC"/>
</dbReference>
<dbReference type="VEuPathDB" id="PlasmoDB:PRELSG_1111500"/>
<dbReference type="GO" id="GO:0005524">
    <property type="term" value="F:ATP binding"/>
    <property type="evidence" value="ECO:0007669"/>
    <property type="project" value="UniProtKB-KW"/>
</dbReference>
<dbReference type="Proteomes" id="UP000220158">
    <property type="component" value="Chromosome 11"/>
</dbReference>
<dbReference type="OrthoDB" id="276388at2759"/>
<dbReference type="EC" id="2.7.1.26" evidence="2"/>
<dbReference type="InterPro" id="IPR015865">
    <property type="entry name" value="Riboflavin_kinase_bac/euk"/>
</dbReference>
<keyword evidence="3" id="KW-0285">Flavoprotein</keyword>
<gene>
    <name evidence="9" type="ORF">PRELSG_1111500</name>
</gene>
<proteinExistence type="predicted"/>
<dbReference type="EMBL" id="LN835306">
    <property type="protein sequence ID" value="CRH00768.1"/>
    <property type="molecule type" value="Genomic_DNA"/>
</dbReference>
<keyword evidence="10" id="KW-1185">Reference proteome</keyword>
<dbReference type="PANTHER" id="PTHR22749:SF6">
    <property type="entry name" value="RIBOFLAVIN KINASE"/>
    <property type="match status" value="1"/>
</dbReference>
<organism evidence="9 10">
    <name type="scientific">Plasmodium relictum</name>
    <dbReference type="NCBI Taxonomy" id="85471"/>
    <lineage>
        <taxon>Eukaryota</taxon>
        <taxon>Sar</taxon>
        <taxon>Alveolata</taxon>
        <taxon>Apicomplexa</taxon>
        <taxon>Aconoidasida</taxon>
        <taxon>Haemosporida</taxon>
        <taxon>Plasmodiidae</taxon>
        <taxon>Plasmodium</taxon>
        <taxon>Plasmodium (Haemamoeba)</taxon>
    </lineage>
</organism>
<keyword evidence="7" id="KW-0067">ATP-binding</keyword>
<evidence type="ECO:0000256" key="4">
    <source>
        <dbReference type="ARBA" id="ARBA00022643"/>
    </source>
</evidence>
<reference evidence="9 10" key="1">
    <citation type="submission" date="2015-04" db="EMBL/GenBank/DDBJ databases">
        <authorList>
            <consortium name="Pathogen Informatics"/>
        </authorList>
    </citation>
    <scope>NUCLEOTIDE SEQUENCE [LARGE SCALE GENOMIC DNA]</scope>
    <source>
        <strain evidence="9 10">SGS1</strain>
    </source>
</reference>
<dbReference type="RefSeq" id="XP_028533771.1">
    <property type="nucleotide sequence ID" value="XM_028677375.1"/>
</dbReference>
<evidence type="ECO:0000259" key="8">
    <source>
        <dbReference type="SMART" id="SM00904"/>
    </source>
</evidence>
<dbReference type="GO" id="GO:0009398">
    <property type="term" value="P:FMN biosynthetic process"/>
    <property type="evidence" value="ECO:0007669"/>
    <property type="project" value="UniProtKB-UniPathway"/>
</dbReference>
<evidence type="ECO:0000256" key="2">
    <source>
        <dbReference type="ARBA" id="ARBA00012105"/>
    </source>
</evidence>
<keyword evidence="9" id="KW-0418">Kinase</keyword>
<dbReference type="SMART" id="SM00904">
    <property type="entry name" value="Flavokinase"/>
    <property type="match status" value="1"/>
</dbReference>
<dbReference type="SUPFAM" id="SSF82114">
    <property type="entry name" value="Riboflavin kinase-like"/>
    <property type="match status" value="1"/>
</dbReference>
<evidence type="ECO:0000256" key="5">
    <source>
        <dbReference type="ARBA" id="ARBA00022679"/>
    </source>
</evidence>
<dbReference type="GeneID" id="39736891"/>
<accession>A0A1J1H779</accession>
<comment type="pathway">
    <text evidence="1">Cofactor biosynthesis; FMN biosynthesis; FMN from riboflavin (ATP route): step 1/1.</text>
</comment>
<dbReference type="OMA" id="SWRIFYI"/>
<evidence type="ECO:0000256" key="1">
    <source>
        <dbReference type="ARBA" id="ARBA00005201"/>
    </source>
</evidence>
<dbReference type="Pfam" id="PF01687">
    <property type="entry name" value="Flavokinase"/>
    <property type="match status" value="1"/>
</dbReference>
<evidence type="ECO:0000256" key="6">
    <source>
        <dbReference type="ARBA" id="ARBA00022741"/>
    </source>
</evidence>